<evidence type="ECO:0000256" key="7">
    <source>
        <dbReference type="ARBA" id="ARBA00023004"/>
    </source>
</evidence>
<evidence type="ECO:0000256" key="8">
    <source>
        <dbReference type="SAM" id="MobiDB-lite"/>
    </source>
</evidence>
<evidence type="ECO:0000256" key="4">
    <source>
        <dbReference type="ARBA" id="ARBA00022617"/>
    </source>
</evidence>
<keyword evidence="5" id="KW-0479">Metal-binding</keyword>
<feature type="domain" description="Tetrahaem cytochrome" evidence="9">
    <location>
        <begin position="20"/>
        <end position="91"/>
    </location>
</feature>
<evidence type="ECO:0000313" key="10">
    <source>
        <dbReference type="EMBL" id="KFB67505.1"/>
    </source>
</evidence>
<proteinExistence type="predicted"/>
<comment type="subcellular location">
    <subcellularLocation>
        <location evidence="2">Cell envelope</location>
    </subcellularLocation>
</comment>
<dbReference type="Pfam" id="PF14537">
    <property type="entry name" value="Cytochrom_c3_2"/>
    <property type="match status" value="1"/>
</dbReference>
<dbReference type="AlphaFoldDB" id="A0A084XYG1"/>
<keyword evidence="3" id="KW-0813">Transport</keyword>
<dbReference type="Gene3D" id="3.90.10.10">
    <property type="entry name" value="Cytochrome C3"/>
    <property type="match status" value="1"/>
</dbReference>
<keyword evidence="7" id="KW-0408">Iron</keyword>
<dbReference type="SUPFAM" id="SSF48695">
    <property type="entry name" value="Multiheme cytochromes"/>
    <property type="match status" value="1"/>
</dbReference>
<keyword evidence="4" id="KW-0349">Heme</keyword>
<evidence type="ECO:0000256" key="5">
    <source>
        <dbReference type="ARBA" id="ARBA00022723"/>
    </source>
</evidence>
<dbReference type="GO" id="GO:0046872">
    <property type="term" value="F:metal ion binding"/>
    <property type="evidence" value="ECO:0007669"/>
    <property type="project" value="UniProtKB-KW"/>
</dbReference>
<keyword evidence="6" id="KW-0249">Electron transport</keyword>
<reference evidence="10 11" key="1">
    <citation type="submission" date="2014-07" db="EMBL/GenBank/DDBJ databases">
        <title>Expanding our view of genomic diversity in Candidatus Accumulibacter clades.</title>
        <authorList>
            <person name="Skennerton C.T."/>
            <person name="Barr J.J."/>
            <person name="Slater F.R."/>
            <person name="Bond P.L."/>
            <person name="Tyson G.W."/>
        </authorList>
    </citation>
    <scope>NUCLEOTIDE SEQUENCE [LARGE SCALE GENOMIC DNA]</scope>
    <source>
        <strain evidence="11">SK-01</strain>
    </source>
</reference>
<dbReference type="InterPro" id="IPR012286">
    <property type="entry name" value="Tetrahaem_cytochrome"/>
</dbReference>
<gene>
    <name evidence="10" type="ORF">CAPSK01_002946</name>
</gene>
<dbReference type="InterPro" id="IPR036280">
    <property type="entry name" value="Multihaem_cyt_sf"/>
</dbReference>
<accession>A0A084XYG1</accession>
<evidence type="ECO:0000256" key="3">
    <source>
        <dbReference type="ARBA" id="ARBA00022448"/>
    </source>
</evidence>
<sequence length="144" mass="17045">MKRFRIEGRFKHALLQMEARKECQSCHKSPADSLHQQITGNCNQCHTDEKWVPATFDHAKYFVFDRDHNVKCATCHVRSDYSRYTCYGCHEHTPEKIRREHVEEGIRDFKDCVECHRSADKHDIRMPGRGRESEKGHGKERDDD</sequence>
<comment type="caution">
    <text evidence="10">The sequence shown here is derived from an EMBL/GenBank/DDBJ whole genome shotgun (WGS) entry which is preliminary data.</text>
</comment>
<comment type="cofactor">
    <cofactor evidence="1">
        <name>heme c</name>
        <dbReference type="ChEBI" id="CHEBI:61717"/>
    </cofactor>
</comment>
<evidence type="ECO:0000259" key="9">
    <source>
        <dbReference type="Pfam" id="PF14537"/>
    </source>
</evidence>
<evidence type="ECO:0000256" key="1">
    <source>
        <dbReference type="ARBA" id="ARBA00001926"/>
    </source>
</evidence>
<evidence type="ECO:0000313" key="11">
    <source>
        <dbReference type="Proteomes" id="UP000019812"/>
    </source>
</evidence>
<dbReference type="STRING" id="1457154.CAPSK01_002946"/>
<name>A0A084XYG1_9PROT</name>
<organism evidence="10 11">
    <name type="scientific">Candidatus Accumulibacter vicinus</name>
    <dbReference type="NCBI Taxonomy" id="2954382"/>
    <lineage>
        <taxon>Bacteria</taxon>
        <taxon>Pseudomonadati</taxon>
        <taxon>Pseudomonadota</taxon>
        <taxon>Betaproteobacteria</taxon>
        <taxon>Candidatus Accumulibacter</taxon>
    </lineage>
</organism>
<evidence type="ECO:0000256" key="6">
    <source>
        <dbReference type="ARBA" id="ARBA00022982"/>
    </source>
</evidence>
<dbReference type="EMBL" id="JDSS02000027">
    <property type="protein sequence ID" value="KFB67505.1"/>
    <property type="molecule type" value="Genomic_DNA"/>
</dbReference>
<feature type="region of interest" description="Disordered" evidence="8">
    <location>
        <begin position="123"/>
        <end position="144"/>
    </location>
</feature>
<dbReference type="Proteomes" id="UP000019812">
    <property type="component" value="Unassembled WGS sequence"/>
</dbReference>
<protein>
    <recommendedName>
        <fullName evidence="9">Tetrahaem cytochrome domain-containing protein</fullName>
    </recommendedName>
</protein>
<evidence type="ECO:0000256" key="2">
    <source>
        <dbReference type="ARBA" id="ARBA00004196"/>
    </source>
</evidence>
<dbReference type="GO" id="GO:0030313">
    <property type="term" value="C:cell envelope"/>
    <property type="evidence" value="ECO:0007669"/>
    <property type="project" value="UniProtKB-SubCell"/>
</dbReference>